<feature type="region of interest" description="Disordered" evidence="1">
    <location>
        <begin position="131"/>
        <end position="197"/>
    </location>
</feature>
<feature type="region of interest" description="Disordered" evidence="1">
    <location>
        <begin position="1"/>
        <end position="24"/>
    </location>
</feature>
<evidence type="ECO:0000256" key="1">
    <source>
        <dbReference type="SAM" id="MobiDB-lite"/>
    </source>
</evidence>
<gene>
    <name evidence="2" type="ORF">Hamer_G014561</name>
</gene>
<dbReference type="Proteomes" id="UP000747542">
    <property type="component" value="Unassembled WGS sequence"/>
</dbReference>
<proteinExistence type="predicted"/>
<keyword evidence="3" id="KW-1185">Reference proteome</keyword>
<evidence type="ECO:0000313" key="3">
    <source>
        <dbReference type="Proteomes" id="UP000747542"/>
    </source>
</evidence>
<dbReference type="EMBL" id="JAHLQT010010116">
    <property type="protein sequence ID" value="KAG7173238.1"/>
    <property type="molecule type" value="Genomic_DNA"/>
</dbReference>
<sequence length="410" mass="47628">MQAVTSTSEAGKKKKKKKKDKKNVTELKQEFTINSEGQRVKVFKNGIERPWIDLPYEDNERMTRYDNMWVKREMVEKLDQLKASLKEGNHGEQEVMRKLMKAKRKAHRALRIELMYEQKKLISDEKQVNTRDKSITKKLQKANKKVRKSKKKSIKDENDQVFIDNDENVKKEDPSEKAPNLVGDDFTGRLGEGKEDCESKGDVSVTKCFEQRYTPKRNKKMKLRNWGTGANSIKLENCVLGNLNLQNENQTVPRISEGNPRASEENPLALEENPLASEENPHVSEENPRTSEENPQVSEENPLVFEENDVMTQFDGFWVKREAVERLTSVKTEKLKSIYSARTDGNEIEELTREEQITFQRAMKKEKLFENRKLLKELRGRRMGGLRKSPYVFKFMGGSDSNHSHSVKDN</sequence>
<comment type="caution">
    <text evidence="2">The sequence shown here is derived from an EMBL/GenBank/DDBJ whole genome shotgun (WGS) entry which is preliminary data.</text>
</comment>
<feature type="compositionally biased region" description="Low complexity" evidence="1">
    <location>
        <begin position="265"/>
        <end position="276"/>
    </location>
</feature>
<feature type="compositionally biased region" description="Basic and acidic residues" evidence="1">
    <location>
        <begin position="279"/>
        <end position="292"/>
    </location>
</feature>
<feature type="compositionally biased region" description="Basic residues" evidence="1">
    <location>
        <begin position="136"/>
        <end position="153"/>
    </location>
</feature>
<organism evidence="2 3">
    <name type="scientific">Homarus americanus</name>
    <name type="common">American lobster</name>
    <dbReference type="NCBI Taxonomy" id="6706"/>
    <lineage>
        <taxon>Eukaryota</taxon>
        <taxon>Metazoa</taxon>
        <taxon>Ecdysozoa</taxon>
        <taxon>Arthropoda</taxon>
        <taxon>Crustacea</taxon>
        <taxon>Multicrustacea</taxon>
        <taxon>Malacostraca</taxon>
        <taxon>Eumalacostraca</taxon>
        <taxon>Eucarida</taxon>
        <taxon>Decapoda</taxon>
        <taxon>Pleocyemata</taxon>
        <taxon>Astacidea</taxon>
        <taxon>Nephropoidea</taxon>
        <taxon>Nephropidae</taxon>
        <taxon>Homarus</taxon>
    </lineage>
</organism>
<reference evidence="2" key="1">
    <citation type="journal article" date="2021" name="Sci. Adv.">
        <title>The American lobster genome reveals insights on longevity, neural, and immune adaptations.</title>
        <authorList>
            <person name="Polinski J.M."/>
            <person name="Zimin A.V."/>
            <person name="Clark K.F."/>
            <person name="Kohn A.B."/>
            <person name="Sadowski N."/>
            <person name="Timp W."/>
            <person name="Ptitsyn A."/>
            <person name="Khanna P."/>
            <person name="Romanova D.Y."/>
            <person name="Williams P."/>
            <person name="Greenwood S.J."/>
            <person name="Moroz L.L."/>
            <person name="Walt D.R."/>
            <person name="Bodnar A.G."/>
        </authorList>
    </citation>
    <scope>NUCLEOTIDE SEQUENCE</scope>
    <source>
        <strain evidence="2">GMGI-L3</strain>
    </source>
</reference>
<evidence type="ECO:0000313" key="2">
    <source>
        <dbReference type="EMBL" id="KAG7173238.1"/>
    </source>
</evidence>
<feature type="compositionally biased region" description="Basic residues" evidence="1">
    <location>
        <begin position="12"/>
        <end position="21"/>
    </location>
</feature>
<feature type="compositionally biased region" description="Basic and acidic residues" evidence="1">
    <location>
        <begin position="167"/>
        <end position="176"/>
    </location>
</feature>
<dbReference type="AlphaFoldDB" id="A0A8J5TJD9"/>
<accession>A0A8J5TJD9</accession>
<name>A0A8J5TJD9_HOMAM</name>
<protein>
    <submittedName>
        <fullName evidence="2">Uncharacterized protein</fullName>
    </submittedName>
</protein>
<feature type="region of interest" description="Disordered" evidence="1">
    <location>
        <begin position="250"/>
        <end position="302"/>
    </location>
</feature>
<feature type="non-terminal residue" evidence="2">
    <location>
        <position position="1"/>
    </location>
</feature>